<dbReference type="EMBL" id="UINC01228581">
    <property type="protein sequence ID" value="SVE59955.1"/>
    <property type="molecule type" value="Genomic_DNA"/>
</dbReference>
<evidence type="ECO:0000256" key="4">
    <source>
        <dbReference type="ARBA" id="ARBA00023002"/>
    </source>
</evidence>
<evidence type="ECO:0000259" key="5">
    <source>
        <dbReference type="Pfam" id="PF00890"/>
    </source>
</evidence>
<dbReference type="InterPro" id="IPR052542">
    <property type="entry name" value="Cholesterol_Oxidase"/>
</dbReference>
<evidence type="ECO:0000256" key="3">
    <source>
        <dbReference type="ARBA" id="ARBA00022827"/>
    </source>
</evidence>
<accession>A0A383EUN0</accession>
<comment type="cofactor">
    <cofactor evidence="1">
        <name>FAD</name>
        <dbReference type="ChEBI" id="CHEBI:57692"/>
    </cofactor>
</comment>
<dbReference type="InterPro" id="IPR003953">
    <property type="entry name" value="FAD-dep_OxRdtase_2_FAD-bd"/>
</dbReference>
<protein>
    <recommendedName>
        <fullName evidence="5">FAD-dependent oxidoreductase 2 FAD-binding domain-containing protein</fullName>
    </recommendedName>
</protein>
<gene>
    <name evidence="6" type="ORF">METZ01_LOCUS512809</name>
</gene>
<feature type="non-terminal residue" evidence="6">
    <location>
        <position position="58"/>
    </location>
</feature>
<feature type="domain" description="FAD-dependent oxidoreductase 2 FAD-binding" evidence="5">
    <location>
        <begin position="6"/>
        <end position="40"/>
    </location>
</feature>
<evidence type="ECO:0000256" key="2">
    <source>
        <dbReference type="ARBA" id="ARBA00022630"/>
    </source>
</evidence>
<reference evidence="6" key="1">
    <citation type="submission" date="2018-05" db="EMBL/GenBank/DDBJ databases">
        <authorList>
            <person name="Lanie J.A."/>
            <person name="Ng W.-L."/>
            <person name="Kazmierczak K.M."/>
            <person name="Andrzejewski T.M."/>
            <person name="Davidsen T.M."/>
            <person name="Wayne K.J."/>
            <person name="Tettelin H."/>
            <person name="Glass J.I."/>
            <person name="Rusch D."/>
            <person name="Podicherti R."/>
            <person name="Tsui H.-C.T."/>
            <person name="Winkler M.E."/>
        </authorList>
    </citation>
    <scope>NUCLEOTIDE SEQUENCE</scope>
</reference>
<sequence>MPLQFDYIIIGSGFGGSVSALRLAEKGYRVAVLEQGKRYRINDFPKTNWNLKKYLWFP</sequence>
<organism evidence="6">
    <name type="scientific">marine metagenome</name>
    <dbReference type="NCBI Taxonomy" id="408172"/>
    <lineage>
        <taxon>unclassified sequences</taxon>
        <taxon>metagenomes</taxon>
        <taxon>ecological metagenomes</taxon>
    </lineage>
</organism>
<dbReference type="PANTHER" id="PTHR47470">
    <property type="entry name" value="CHOLESTEROL OXIDASE"/>
    <property type="match status" value="1"/>
</dbReference>
<keyword evidence="3" id="KW-0274">FAD</keyword>
<dbReference type="Gene3D" id="3.50.50.60">
    <property type="entry name" value="FAD/NAD(P)-binding domain"/>
    <property type="match status" value="1"/>
</dbReference>
<dbReference type="SUPFAM" id="SSF51905">
    <property type="entry name" value="FAD/NAD(P)-binding domain"/>
    <property type="match status" value="1"/>
</dbReference>
<dbReference type="AlphaFoldDB" id="A0A383EUN0"/>
<keyword evidence="2" id="KW-0285">Flavoprotein</keyword>
<dbReference type="Pfam" id="PF00890">
    <property type="entry name" value="FAD_binding_2"/>
    <property type="match status" value="1"/>
</dbReference>
<proteinExistence type="predicted"/>
<dbReference type="PANTHER" id="PTHR47470:SF1">
    <property type="entry name" value="FAD-DEPENDENT OXIDOREDUCTASE 2 FAD BINDING DOMAIN-CONTAINING PROTEIN"/>
    <property type="match status" value="1"/>
</dbReference>
<evidence type="ECO:0000313" key="6">
    <source>
        <dbReference type="EMBL" id="SVE59955.1"/>
    </source>
</evidence>
<keyword evidence="4" id="KW-0560">Oxidoreductase</keyword>
<dbReference type="GO" id="GO:0016491">
    <property type="term" value="F:oxidoreductase activity"/>
    <property type="evidence" value="ECO:0007669"/>
    <property type="project" value="UniProtKB-KW"/>
</dbReference>
<name>A0A383EUN0_9ZZZZ</name>
<evidence type="ECO:0000256" key="1">
    <source>
        <dbReference type="ARBA" id="ARBA00001974"/>
    </source>
</evidence>
<dbReference type="InterPro" id="IPR036188">
    <property type="entry name" value="FAD/NAD-bd_sf"/>
</dbReference>